<keyword evidence="1" id="KW-1133">Transmembrane helix</keyword>
<evidence type="ECO:0008006" key="4">
    <source>
        <dbReference type="Google" id="ProtNLM"/>
    </source>
</evidence>
<keyword evidence="3" id="KW-1185">Reference proteome</keyword>
<gene>
    <name evidence="2" type="ORF">BET10_21035</name>
</gene>
<dbReference type="EMBL" id="MKJU01000032">
    <property type="protein sequence ID" value="OHU87409.1"/>
    <property type="molecule type" value="Genomic_DNA"/>
</dbReference>
<protein>
    <recommendedName>
        <fullName evidence="4">DUF4386 domain-containing protein</fullName>
    </recommendedName>
</protein>
<feature type="transmembrane region" description="Helical" evidence="1">
    <location>
        <begin position="206"/>
        <end position="224"/>
    </location>
</feature>
<reference evidence="2 3" key="1">
    <citation type="submission" date="2016-09" db="EMBL/GenBank/DDBJ databases">
        <title>Pseudoalteromonas amylolytica sp. nov., isolated from the surface seawater.</title>
        <authorList>
            <person name="Wu Y.-H."/>
            <person name="Cheng H."/>
            <person name="Jin X.-B."/>
            <person name="Wang C.-S."/>
            <person name="Xu X.-W."/>
        </authorList>
    </citation>
    <scope>NUCLEOTIDE SEQUENCE [LARGE SCALE GENOMIC DNA]</scope>
    <source>
        <strain evidence="2 3">JW1</strain>
    </source>
</reference>
<feature type="transmembrane region" description="Helical" evidence="1">
    <location>
        <begin position="16"/>
        <end position="36"/>
    </location>
</feature>
<evidence type="ECO:0000313" key="3">
    <source>
        <dbReference type="Proteomes" id="UP000179786"/>
    </source>
</evidence>
<dbReference type="STRING" id="1859457.BET10_21035"/>
<dbReference type="AlphaFoldDB" id="A0A1S1MR10"/>
<feature type="transmembrane region" description="Helical" evidence="1">
    <location>
        <begin position="56"/>
        <end position="77"/>
    </location>
</feature>
<organism evidence="2 3">
    <name type="scientific">Pseudoalteromonas amylolytica</name>
    <dbReference type="NCBI Taxonomy" id="1859457"/>
    <lineage>
        <taxon>Bacteria</taxon>
        <taxon>Pseudomonadati</taxon>
        <taxon>Pseudomonadota</taxon>
        <taxon>Gammaproteobacteria</taxon>
        <taxon>Alteromonadales</taxon>
        <taxon>Pseudoalteromonadaceae</taxon>
        <taxon>Pseudoalteromonas</taxon>
    </lineage>
</organism>
<comment type="caution">
    <text evidence="2">The sequence shown here is derived from an EMBL/GenBank/DDBJ whole genome shotgun (WGS) entry which is preliminary data.</text>
</comment>
<dbReference type="Proteomes" id="UP000179786">
    <property type="component" value="Unassembled WGS sequence"/>
</dbReference>
<dbReference type="OrthoDB" id="6331853at2"/>
<feature type="transmembrane region" description="Helical" evidence="1">
    <location>
        <begin position="178"/>
        <end position="200"/>
    </location>
</feature>
<dbReference type="RefSeq" id="WP_070987427.1">
    <property type="nucleotide sequence ID" value="NZ_MKJU01000032.1"/>
</dbReference>
<keyword evidence="1" id="KW-0472">Membrane</keyword>
<name>A0A1S1MR10_9GAMM</name>
<feature type="transmembrane region" description="Helical" evidence="1">
    <location>
        <begin position="147"/>
        <end position="166"/>
    </location>
</feature>
<evidence type="ECO:0000256" key="1">
    <source>
        <dbReference type="SAM" id="Phobius"/>
    </source>
</evidence>
<evidence type="ECO:0000313" key="2">
    <source>
        <dbReference type="EMBL" id="OHU87409.1"/>
    </source>
</evidence>
<keyword evidence="1" id="KW-0812">Transmembrane</keyword>
<dbReference type="Pfam" id="PF14329">
    <property type="entry name" value="DUF4386"/>
    <property type="match status" value="1"/>
</dbReference>
<sequence>MQTVSVKKSLTRTQSARIIAIMMLLQMVLGLLLNFYFLKPILVYNGEPPISDLTSILGGATLVALMISTMNLAFGLLIPKESINQHSSLFITIVVFATVGIAMCAYEYAQLSEYVIYLSTINEPNNDISAKTSALIRTILASGRNEAHFLSIFISSFSLLIFYLLLLRNQLLPVRLCWFALLSVILQLFAVAHTFFEAAIPDIIQLPLAITQIIVPFYLLIWGFKKPLLETFSNNKTVP</sequence>
<accession>A0A1S1MR10</accession>
<dbReference type="InterPro" id="IPR025495">
    <property type="entry name" value="DUF4386"/>
</dbReference>
<feature type="transmembrane region" description="Helical" evidence="1">
    <location>
        <begin position="89"/>
        <end position="109"/>
    </location>
</feature>
<proteinExistence type="predicted"/>